<dbReference type="Pfam" id="PF06080">
    <property type="entry name" value="DUF938"/>
    <property type="match status" value="1"/>
</dbReference>
<dbReference type="Proteomes" id="UP000571084">
    <property type="component" value="Unassembled WGS sequence"/>
</dbReference>
<gene>
    <name evidence="1" type="ORF">HNR39_001303</name>
</gene>
<dbReference type="InterPro" id="IPR029063">
    <property type="entry name" value="SAM-dependent_MTases_sf"/>
</dbReference>
<name>A0A840RR69_9BURK</name>
<dbReference type="RefSeq" id="WP_168054908.1">
    <property type="nucleotide sequence ID" value="NZ_JAAOZT010000006.1"/>
</dbReference>
<organism evidence="1 2">
    <name type="scientific">Glaciimonas immobilis</name>
    <dbReference type="NCBI Taxonomy" id="728004"/>
    <lineage>
        <taxon>Bacteria</taxon>
        <taxon>Pseudomonadati</taxon>
        <taxon>Pseudomonadota</taxon>
        <taxon>Betaproteobacteria</taxon>
        <taxon>Burkholderiales</taxon>
        <taxon>Oxalobacteraceae</taxon>
        <taxon>Glaciimonas</taxon>
    </lineage>
</organism>
<dbReference type="SUPFAM" id="SSF53335">
    <property type="entry name" value="S-adenosyl-L-methionine-dependent methyltransferases"/>
    <property type="match status" value="1"/>
</dbReference>
<dbReference type="PANTHER" id="PTHR20974:SF0">
    <property type="entry name" value="UPF0585 PROTEIN CG18661"/>
    <property type="match status" value="1"/>
</dbReference>
<dbReference type="PANTHER" id="PTHR20974">
    <property type="entry name" value="UPF0585 PROTEIN CG18661"/>
    <property type="match status" value="1"/>
</dbReference>
<dbReference type="Gene3D" id="3.40.50.150">
    <property type="entry name" value="Vaccinia Virus protein VP39"/>
    <property type="match status" value="1"/>
</dbReference>
<dbReference type="EMBL" id="JACHHQ010000002">
    <property type="protein sequence ID" value="MBB5199476.1"/>
    <property type="molecule type" value="Genomic_DNA"/>
</dbReference>
<dbReference type="AlphaFoldDB" id="A0A840RR69"/>
<keyword evidence="2" id="KW-1185">Reference proteome</keyword>
<sequence length="208" mass="22699">MSKQFSLACERNRHPIAEVLASKLSQARMPSASTVQRVLEIGSGTGQHAVFFAQQFPAAIWQTSDLAANHPSILAWQQEAALSGVLPPLALDMAEPDWSQALTTTYDAVFTANTCHIMSWPQVRNMFLGVGRVLTTGGVFWTYGPFNVDGQFTSPSNAVFDASLKGYAAHMGIRDMAELILLAAESHLVLAADHAMPSNNRLLEWQRV</sequence>
<dbReference type="GO" id="GO:0032259">
    <property type="term" value="P:methylation"/>
    <property type="evidence" value="ECO:0007669"/>
    <property type="project" value="UniProtKB-KW"/>
</dbReference>
<dbReference type="InterPro" id="IPR010342">
    <property type="entry name" value="DUF938"/>
</dbReference>
<evidence type="ECO:0000313" key="2">
    <source>
        <dbReference type="Proteomes" id="UP000571084"/>
    </source>
</evidence>
<proteinExistence type="predicted"/>
<comment type="caution">
    <text evidence="1">The sequence shown here is derived from an EMBL/GenBank/DDBJ whole genome shotgun (WGS) entry which is preliminary data.</text>
</comment>
<reference evidence="1 2" key="1">
    <citation type="submission" date="2020-08" db="EMBL/GenBank/DDBJ databases">
        <title>Genomic Encyclopedia of Type Strains, Phase IV (KMG-IV): sequencing the most valuable type-strain genomes for metagenomic binning, comparative biology and taxonomic classification.</title>
        <authorList>
            <person name="Goeker M."/>
        </authorList>
    </citation>
    <scope>NUCLEOTIDE SEQUENCE [LARGE SCALE GENOMIC DNA]</scope>
    <source>
        <strain evidence="1 2">DSM 23240</strain>
    </source>
</reference>
<keyword evidence="1" id="KW-0489">Methyltransferase</keyword>
<evidence type="ECO:0000313" key="1">
    <source>
        <dbReference type="EMBL" id="MBB5199476.1"/>
    </source>
</evidence>
<accession>A0A840RR69</accession>
<dbReference type="GO" id="GO:0008168">
    <property type="term" value="F:methyltransferase activity"/>
    <property type="evidence" value="ECO:0007669"/>
    <property type="project" value="UniProtKB-KW"/>
</dbReference>
<protein>
    <submittedName>
        <fullName evidence="1">SAM-dependent methyltransferase</fullName>
    </submittedName>
</protein>
<keyword evidence="1" id="KW-0808">Transferase</keyword>